<comment type="caution">
    <text evidence="2">The sequence shown here is derived from an EMBL/GenBank/DDBJ whole genome shotgun (WGS) entry which is preliminary data.</text>
</comment>
<keyword evidence="3" id="KW-1185">Reference proteome</keyword>
<sequence>MKKQAAILIAAGLFSAAASASCYRVLGPKGEMLSESTNPPVNMAYPLHVTVPERFGPGAVLVFGIADGNCGARIDPDQALHTVSAEVTGHARQGARMPAPRQDRQ</sequence>
<feature type="chain" id="PRO_5046908017" evidence="1">
    <location>
        <begin position="21"/>
        <end position="105"/>
    </location>
</feature>
<keyword evidence="1" id="KW-0732">Signal</keyword>
<feature type="signal peptide" evidence="1">
    <location>
        <begin position="1"/>
        <end position="20"/>
    </location>
</feature>
<evidence type="ECO:0000313" key="3">
    <source>
        <dbReference type="Proteomes" id="UP001549320"/>
    </source>
</evidence>
<proteinExistence type="predicted"/>
<accession>A0ABV2Q505</accession>
<gene>
    <name evidence="2" type="ORF">ABIE13_001219</name>
</gene>
<name>A0ABV2Q505_9BURK</name>
<evidence type="ECO:0000256" key="1">
    <source>
        <dbReference type="SAM" id="SignalP"/>
    </source>
</evidence>
<protein>
    <submittedName>
        <fullName evidence="2">Uncharacterized protein</fullName>
    </submittedName>
</protein>
<evidence type="ECO:0000313" key="2">
    <source>
        <dbReference type="EMBL" id="MET4576119.1"/>
    </source>
</evidence>
<dbReference type="EMBL" id="JBEPSH010000002">
    <property type="protein sequence ID" value="MET4576119.1"/>
    <property type="molecule type" value="Genomic_DNA"/>
</dbReference>
<dbReference type="PROSITE" id="PS51257">
    <property type="entry name" value="PROKAR_LIPOPROTEIN"/>
    <property type="match status" value="1"/>
</dbReference>
<organism evidence="2 3">
    <name type="scientific">Ottowia thiooxydans</name>
    <dbReference type="NCBI Taxonomy" id="219182"/>
    <lineage>
        <taxon>Bacteria</taxon>
        <taxon>Pseudomonadati</taxon>
        <taxon>Pseudomonadota</taxon>
        <taxon>Betaproteobacteria</taxon>
        <taxon>Burkholderiales</taxon>
        <taxon>Comamonadaceae</taxon>
        <taxon>Ottowia</taxon>
    </lineage>
</organism>
<dbReference type="RefSeq" id="WP_354442006.1">
    <property type="nucleotide sequence ID" value="NZ_JBEPSH010000002.1"/>
</dbReference>
<dbReference type="Proteomes" id="UP001549320">
    <property type="component" value="Unassembled WGS sequence"/>
</dbReference>
<reference evidence="2 3" key="1">
    <citation type="submission" date="2024-06" db="EMBL/GenBank/DDBJ databases">
        <title>Sorghum-associated microbial communities from plants grown in Nebraska, USA.</title>
        <authorList>
            <person name="Schachtman D."/>
        </authorList>
    </citation>
    <scope>NUCLEOTIDE SEQUENCE [LARGE SCALE GENOMIC DNA]</scope>
    <source>
        <strain evidence="2 3">2709</strain>
    </source>
</reference>